<keyword evidence="2" id="KW-1133">Transmembrane helix</keyword>
<keyword evidence="4" id="KW-1185">Reference proteome</keyword>
<feature type="region of interest" description="Disordered" evidence="1">
    <location>
        <begin position="1"/>
        <end position="28"/>
    </location>
</feature>
<feature type="transmembrane region" description="Helical" evidence="2">
    <location>
        <begin position="156"/>
        <end position="177"/>
    </location>
</feature>
<protein>
    <submittedName>
        <fullName evidence="3">Uncharacterized protein</fullName>
    </submittedName>
</protein>
<accession>A0A8T2Z4I2</accession>
<dbReference type="AlphaFoldDB" id="A0A8T2Z4I2"/>
<evidence type="ECO:0000313" key="3">
    <source>
        <dbReference type="EMBL" id="KAH8512241.1"/>
    </source>
</evidence>
<feature type="compositionally biased region" description="Basic and acidic residues" evidence="1">
    <location>
        <begin position="1"/>
        <end position="11"/>
    </location>
</feature>
<name>A0A8T2Z4I2_POPDE</name>
<sequence length="178" mass="20023">MAHQPREDLARSRKGSNSPNYYTTDKKEKMETPLLQVHSALVAARLSLQAREKCLTDAAVKFGSPLKIKNNAPASDDTYNNKKANSNFFSGPPLEHCYILHSRFFSAQKPIFRLPLLLPLPLPLLKPWLLLVALYYGFMDWVTRALPMYSSSLSLLVLNFVPPNGLSLLLPFSLSFAM</sequence>
<evidence type="ECO:0000256" key="1">
    <source>
        <dbReference type="SAM" id="MobiDB-lite"/>
    </source>
</evidence>
<organism evidence="3 4">
    <name type="scientific">Populus deltoides</name>
    <name type="common">Eastern poplar</name>
    <name type="synonym">Eastern cottonwood</name>
    <dbReference type="NCBI Taxonomy" id="3696"/>
    <lineage>
        <taxon>Eukaryota</taxon>
        <taxon>Viridiplantae</taxon>
        <taxon>Streptophyta</taxon>
        <taxon>Embryophyta</taxon>
        <taxon>Tracheophyta</taxon>
        <taxon>Spermatophyta</taxon>
        <taxon>Magnoliopsida</taxon>
        <taxon>eudicotyledons</taxon>
        <taxon>Gunneridae</taxon>
        <taxon>Pentapetalae</taxon>
        <taxon>rosids</taxon>
        <taxon>fabids</taxon>
        <taxon>Malpighiales</taxon>
        <taxon>Salicaceae</taxon>
        <taxon>Saliceae</taxon>
        <taxon>Populus</taxon>
    </lineage>
</organism>
<comment type="caution">
    <text evidence="3">The sequence shown here is derived from an EMBL/GenBank/DDBJ whole genome shotgun (WGS) entry which is preliminary data.</text>
</comment>
<keyword evidence="2" id="KW-0472">Membrane</keyword>
<reference evidence="3" key="1">
    <citation type="journal article" date="2021" name="J. Hered.">
        <title>Genome Assembly of Salicaceae Populus deltoides (Eastern Cottonwood) I-69 Based on Nanopore Sequencing and Hi-C Technologies.</title>
        <authorList>
            <person name="Bai S."/>
            <person name="Wu H."/>
            <person name="Zhang J."/>
            <person name="Pan Z."/>
            <person name="Zhao W."/>
            <person name="Li Z."/>
            <person name="Tong C."/>
        </authorList>
    </citation>
    <scope>NUCLEOTIDE SEQUENCE</scope>
    <source>
        <tissue evidence="3">Leaf</tissue>
    </source>
</reference>
<keyword evidence="2" id="KW-0812">Transmembrane</keyword>
<proteinExistence type="predicted"/>
<evidence type="ECO:0000313" key="4">
    <source>
        <dbReference type="Proteomes" id="UP000807159"/>
    </source>
</evidence>
<gene>
    <name evidence="3" type="ORF">H0E87_009458</name>
</gene>
<feature type="transmembrane region" description="Helical" evidence="2">
    <location>
        <begin position="116"/>
        <end position="136"/>
    </location>
</feature>
<dbReference type="Proteomes" id="UP000807159">
    <property type="component" value="Chromosome 4"/>
</dbReference>
<evidence type="ECO:0000256" key="2">
    <source>
        <dbReference type="SAM" id="Phobius"/>
    </source>
</evidence>
<dbReference type="EMBL" id="JACEGQ020000004">
    <property type="protein sequence ID" value="KAH8512241.1"/>
    <property type="molecule type" value="Genomic_DNA"/>
</dbReference>